<proteinExistence type="evidence at transcript level"/>
<dbReference type="InterPro" id="IPR046336">
    <property type="entry name" value="Lon_prtase_N_sf"/>
</dbReference>
<evidence type="ECO:0000256" key="2">
    <source>
        <dbReference type="ARBA" id="ARBA00022490"/>
    </source>
</evidence>
<dbReference type="RefSeq" id="WP_271714952.1">
    <property type="nucleotide sequence ID" value="NZ_AP024169.1"/>
</dbReference>
<dbReference type="InterPro" id="IPR054594">
    <property type="entry name" value="Lon_lid"/>
</dbReference>
<dbReference type="GO" id="GO:0004252">
    <property type="term" value="F:serine-type endopeptidase activity"/>
    <property type="evidence" value="ECO:0007669"/>
    <property type="project" value="UniProtKB-UniRule"/>
</dbReference>
<dbReference type="Gene3D" id="1.20.58.1480">
    <property type="match status" value="1"/>
</dbReference>
<dbReference type="InterPro" id="IPR015947">
    <property type="entry name" value="PUA-like_sf"/>
</dbReference>
<evidence type="ECO:0000256" key="6">
    <source>
        <dbReference type="ARBA" id="ARBA00022825"/>
    </source>
</evidence>
<dbReference type="SMART" id="SM00382">
    <property type="entry name" value="AAA"/>
    <property type="match status" value="1"/>
</dbReference>
<feature type="domain" description="Lon N-terminal" evidence="15">
    <location>
        <begin position="7"/>
        <end position="203"/>
    </location>
</feature>
<dbReference type="NCBIfam" id="TIGR00763">
    <property type="entry name" value="lon"/>
    <property type="match status" value="1"/>
</dbReference>
<comment type="catalytic activity">
    <reaction evidence="9 12">
        <text>Hydrolysis of proteins in presence of ATP.</text>
        <dbReference type="EC" id="3.4.21.53"/>
    </reaction>
</comment>
<comment type="similarity">
    <text evidence="9 12 13">Belongs to the peptidase S16 family.</text>
</comment>
<keyword evidence="3 9" id="KW-0645">Protease</keyword>
<dbReference type="EMBL" id="AP024169">
    <property type="protein sequence ID" value="BCN29685.1"/>
    <property type="molecule type" value="Genomic_DNA"/>
</dbReference>
<evidence type="ECO:0000256" key="13">
    <source>
        <dbReference type="RuleBase" id="RU000591"/>
    </source>
</evidence>
<dbReference type="AlphaFoldDB" id="A0A7R7EJ29"/>
<dbReference type="PROSITE" id="PS51787">
    <property type="entry name" value="LON_N"/>
    <property type="match status" value="1"/>
</dbReference>
<feature type="active site" evidence="9 10">
    <location>
        <position position="677"/>
    </location>
</feature>
<dbReference type="InterPro" id="IPR027543">
    <property type="entry name" value="Lon_bac"/>
</dbReference>
<comment type="subcellular location">
    <subcellularLocation>
        <location evidence="1 9">Cytoplasm</location>
    </subcellularLocation>
</comment>
<dbReference type="EC" id="3.4.21.53" evidence="9"/>
<evidence type="ECO:0000256" key="1">
    <source>
        <dbReference type="ARBA" id="ARBA00004496"/>
    </source>
</evidence>
<dbReference type="Pfam" id="PF02190">
    <property type="entry name" value="LON_substr_bdg"/>
    <property type="match status" value="1"/>
</dbReference>
<evidence type="ECO:0000256" key="11">
    <source>
        <dbReference type="PIRSR" id="PIRSR001174-2"/>
    </source>
</evidence>
<dbReference type="InterPro" id="IPR020568">
    <property type="entry name" value="Ribosomal_Su5_D2-typ_SF"/>
</dbReference>
<dbReference type="InterPro" id="IPR003593">
    <property type="entry name" value="AAA+_ATPase"/>
</dbReference>
<dbReference type="GO" id="GO:0016887">
    <property type="term" value="F:ATP hydrolysis activity"/>
    <property type="evidence" value="ECO:0007669"/>
    <property type="project" value="UniProtKB-UniRule"/>
</dbReference>
<dbReference type="SUPFAM" id="SSF52540">
    <property type="entry name" value="P-loop containing nucleoside triphosphate hydrolases"/>
    <property type="match status" value="1"/>
</dbReference>
<dbReference type="FunFam" id="3.40.50.300:FF:000382">
    <property type="entry name" value="Lon protease homolog 2, peroxisomal"/>
    <property type="match status" value="1"/>
</dbReference>
<dbReference type="KEGG" id="ahb:bsdtb5_09800"/>
<dbReference type="Pfam" id="PF05362">
    <property type="entry name" value="Lon_C"/>
    <property type="match status" value="1"/>
</dbReference>
<keyword evidence="7 9" id="KW-0067">ATP-binding</keyword>
<evidence type="ECO:0000256" key="7">
    <source>
        <dbReference type="ARBA" id="ARBA00022840"/>
    </source>
</evidence>
<evidence type="ECO:0000256" key="4">
    <source>
        <dbReference type="ARBA" id="ARBA00022741"/>
    </source>
</evidence>
<dbReference type="PRINTS" id="PR00830">
    <property type="entry name" value="ENDOLAPTASE"/>
</dbReference>
<keyword evidence="2 9" id="KW-0963">Cytoplasm</keyword>
<dbReference type="Gene3D" id="3.40.50.300">
    <property type="entry name" value="P-loop containing nucleotide triphosphate hydrolases"/>
    <property type="match status" value="1"/>
</dbReference>
<accession>A0A7R7EJ29</accession>
<organism evidence="16 17">
    <name type="scientific">Anaeromicropila herbilytica</name>
    <dbReference type="NCBI Taxonomy" id="2785025"/>
    <lineage>
        <taxon>Bacteria</taxon>
        <taxon>Bacillati</taxon>
        <taxon>Bacillota</taxon>
        <taxon>Clostridia</taxon>
        <taxon>Lachnospirales</taxon>
        <taxon>Lachnospiraceae</taxon>
        <taxon>Anaeromicropila</taxon>
    </lineage>
</organism>
<feature type="domain" description="Lon proteolytic" evidence="14">
    <location>
        <begin position="590"/>
        <end position="770"/>
    </location>
</feature>
<evidence type="ECO:0000256" key="8">
    <source>
        <dbReference type="ARBA" id="ARBA00023016"/>
    </source>
</evidence>
<gene>
    <name evidence="9 16" type="primary">lon</name>
    <name evidence="16" type="ORF">bsdtb5_09800</name>
</gene>
<keyword evidence="6 9" id="KW-0720">Serine protease</keyword>
<evidence type="ECO:0000313" key="16">
    <source>
        <dbReference type="EMBL" id="BCN29685.1"/>
    </source>
</evidence>
<keyword evidence="4 9" id="KW-0547">Nucleotide-binding</keyword>
<dbReference type="PANTHER" id="PTHR10046">
    <property type="entry name" value="ATP DEPENDENT LON PROTEASE FAMILY MEMBER"/>
    <property type="match status" value="1"/>
</dbReference>
<dbReference type="InterPro" id="IPR003111">
    <property type="entry name" value="Lon_prtase_N"/>
</dbReference>
<dbReference type="Pfam" id="PF00004">
    <property type="entry name" value="AAA"/>
    <property type="match status" value="1"/>
</dbReference>
<evidence type="ECO:0000259" key="15">
    <source>
        <dbReference type="PROSITE" id="PS51787"/>
    </source>
</evidence>
<dbReference type="PROSITE" id="PS01046">
    <property type="entry name" value="LON_SER"/>
    <property type="match status" value="1"/>
</dbReference>
<dbReference type="GO" id="GO:0005524">
    <property type="term" value="F:ATP binding"/>
    <property type="evidence" value="ECO:0007669"/>
    <property type="project" value="UniProtKB-UniRule"/>
</dbReference>
<dbReference type="InterPro" id="IPR004815">
    <property type="entry name" value="Lon_bac/euk-typ"/>
</dbReference>
<dbReference type="SUPFAM" id="SSF88697">
    <property type="entry name" value="PUA domain-like"/>
    <property type="match status" value="1"/>
</dbReference>
<feature type="active site" evidence="9 10">
    <location>
        <position position="720"/>
    </location>
</feature>
<dbReference type="Gene3D" id="2.30.130.40">
    <property type="entry name" value="LON domain-like"/>
    <property type="match status" value="1"/>
</dbReference>
<dbReference type="GO" id="GO:0004176">
    <property type="term" value="F:ATP-dependent peptidase activity"/>
    <property type="evidence" value="ECO:0007669"/>
    <property type="project" value="UniProtKB-UniRule"/>
</dbReference>
<evidence type="ECO:0000259" key="14">
    <source>
        <dbReference type="PROSITE" id="PS51786"/>
    </source>
</evidence>
<evidence type="ECO:0000256" key="3">
    <source>
        <dbReference type="ARBA" id="ARBA00022670"/>
    </source>
</evidence>
<dbReference type="InterPro" id="IPR027417">
    <property type="entry name" value="P-loop_NTPase"/>
</dbReference>
<dbReference type="SUPFAM" id="SSF54211">
    <property type="entry name" value="Ribosomal protein S5 domain 2-like"/>
    <property type="match status" value="1"/>
</dbReference>
<dbReference type="CDD" id="cd19500">
    <property type="entry name" value="RecA-like_Lon"/>
    <property type="match status" value="1"/>
</dbReference>
<evidence type="ECO:0000256" key="12">
    <source>
        <dbReference type="PROSITE-ProRule" id="PRU01122"/>
    </source>
</evidence>
<evidence type="ECO:0000256" key="9">
    <source>
        <dbReference type="HAMAP-Rule" id="MF_01973"/>
    </source>
</evidence>
<dbReference type="Gene3D" id="1.20.5.5270">
    <property type="match status" value="1"/>
</dbReference>
<dbReference type="Gene3D" id="3.30.230.10">
    <property type="match status" value="1"/>
</dbReference>
<dbReference type="Proteomes" id="UP000595897">
    <property type="component" value="Chromosome"/>
</dbReference>
<dbReference type="InterPro" id="IPR008269">
    <property type="entry name" value="Lon_proteolytic"/>
</dbReference>
<evidence type="ECO:0000256" key="10">
    <source>
        <dbReference type="PIRSR" id="PIRSR001174-1"/>
    </source>
</evidence>
<dbReference type="InterPro" id="IPR014721">
    <property type="entry name" value="Ribsml_uS5_D2-typ_fold_subgr"/>
</dbReference>
<evidence type="ECO:0000313" key="17">
    <source>
        <dbReference type="Proteomes" id="UP000595897"/>
    </source>
</evidence>
<dbReference type="InterPro" id="IPR008268">
    <property type="entry name" value="Peptidase_S16_AS"/>
</dbReference>
<feature type="binding site" evidence="9 11">
    <location>
        <begin position="354"/>
        <end position="361"/>
    </location>
    <ligand>
        <name>ATP</name>
        <dbReference type="ChEBI" id="CHEBI:30616"/>
    </ligand>
</feature>
<comment type="function">
    <text evidence="9">ATP-dependent serine protease that mediates the selective degradation of mutant and abnormal proteins as well as certain short-lived regulatory proteins. Required for cellular homeostasis and for survival from DNA damage and developmental changes induced by stress. Degrades polypeptides processively to yield small peptide fragments that are 5 to 10 amino acids long. Binds to DNA in a double-stranded, site-specific manner.</text>
</comment>
<sequence length="770" mass="86546">MSEVKHLPVLTLRGITVFPDMLIHFDINRTKSINAVEEAMNNDQTVFIVSQKDPDVANPEFADLYTYGCIAKIKQMMKLPGNVIRVLVNGIERAKLASILDEEPYLLAEVTTDEDHSLDELSDIQKNAMIRNLKEIFEVYTIENTKLGKDTIKKLNDILTIEELINQMAINMPFDDRQKQTILDATDLYERYHQVAAFISEEIELIKFKKQFQKKVQDKVEKNQKEYILREQFKVIREELGESNTINDIQNYYSKALKLKASKTVKDYIKKEIDRFKSIGMNSSESAVSRSYIETLLALPWDKKSKDSLDIKKAEKVLDENHYGMEKVKERILEFLAVRALTKKGDSPIICLVGPPGTGKTSIARSVAESLDKKYSRISLGGVRDEAEIRGHRRTYVGAMPGRIINALKVSEVKNPLILLDEIDKVSSDYKGDTSAALLEVLDSEQNLNFTDHYIEIPVDLSEVLFIATANSVSTIPRPLLDRMELIEVSSYTENEKLHIAIEHLIDKQLKKNGIKEKQLTFSNKAITKIISGYTKEAGVRSLERRFGEIARKAAREILSDDKKVIKITEKNVEKYLGKVKYTFDLANEEDEVGIVRGLAWTSVGGDTLQIEVNVMPGKGVIELTGQLGDVMKESAKTGISYIRSISDNYNISPEFFEKNDIHIHIPEGAVPKDGPSAGITMATAILSAITGKKVRKDIAMTGEITLRGKVLPIGGLKEKILAAKAAKINVVLVPKKNTKDIEEIASEILDGIKIEFVDSMEQVISYAFV</sequence>
<protein>
    <recommendedName>
        <fullName evidence="9">Lon protease</fullName>
        <ecNumber evidence="9">3.4.21.53</ecNumber>
    </recommendedName>
    <alternativeName>
        <fullName evidence="9">ATP-dependent protease La</fullName>
    </alternativeName>
</protein>
<dbReference type="HAMAP" id="MF_01973">
    <property type="entry name" value="lon_bact"/>
    <property type="match status" value="1"/>
</dbReference>
<dbReference type="InterPro" id="IPR003959">
    <property type="entry name" value="ATPase_AAA_core"/>
</dbReference>
<dbReference type="PROSITE" id="PS51786">
    <property type="entry name" value="LON_PROTEOLYTIC"/>
    <property type="match status" value="1"/>
</dbReference>
<dbReference type="Pfam" id="PF22667">
    <property type="entry name" value="Lon_lid"/>
    <property type="match status" value="1"/>
</dbReference>
<dbReference type="GO" id="GO:0034605">
    <property type="term" value="P:cellular response to heat"/>
    <property type="evidence" value="ECO:0007669"/>
    <property type="project" value="UniProtKB-UniRule"/>
</dbReference>
<dbReference type="InterPro" id="IPR027065">
    <property type="entry name" value="Lon_Prtase"/>
</dbReference>
<keyword evidence="17" id="KW-1185">Reference proteome</keyword>
<dbReference type="Gene3D" id="1.10.8.60">
    <property type="match status" value="1"/>
</dbReference>
<name>A0A7R7EJ29_9FIRM</name>
<comment type="subunit">
    <text evidence="9">Homohexamer. Organized in a ring with a central cavity.</text>
</comment>
<keyword evidence="5 9" id="KW-0378">Hydrolase</keyword>
<dbReference type="PIRSF" id="PIRSF001174">
    <property type="entry name" value="Lon_proteas"/>
    <property type="match status" value="1"/>
</dbReference>
<dbReference type="GO" id="GO:0005737">
    <property type="term" value="C:cytoplasm"/>
    <property type="evidence" value="ECO:0007669"/>
    <property type="project" value="UniProtKB-SubCell"/>
</dbReference>
<dbReference type="SMART" id="SM00464">
    <property type="entry name" value="LON"/>
    <property type="match status" value="1"/>
</dbReference>
<comment type="induction">
    <text evidence="9">By heat shock.</text>
</comment>
<keyword evidence="8 9" id="KW-0346">Stress response</keyword>
<evidence type="ECO:0000256" key="5">
    <source>
        <dbReference type="ARBA" id="ARBA00022801"/>
    </source>
</evidence>
<dbReference type="GO" id="GO:0006515">
    <property type="term" value="P:protein quality control for misfolded or incompletely synthesized proteins"/>
    <property type="evidence" value="ECO:0007669"/>
    <property type="project" value="UniProtKB-UniRule"/>
</dbReference>
<dbReference type="GO" id="GO:0043565">
    <property type="term" value="F:sequence-specific DNA binding"/>
    <property type="evidence" value="ECO:0007669"/>
    <property type="project" value="UniProtKB-UniRule"/>
</dbReference>
<reference evidence="16 17" key="1">
    <citation type="submission" date="2020-11" db="EMBL/GenBank/DDBJ databases">
        <title>Draft genome sequencing of a Lachnospiraceae strain isolated from anoxic soil subjected to BSD treatment.</title>
        <authorList>
            <person name="Uek A."/>
            <person name="Tonouchi A."/>
        </authorList>
    </citation>
    <scope>NUCLEOTIDE SEQUENCE [LARGE SCALE GENOMIC DNA]</scope>
    <source>
        <strain evidence="16 17">TB5</strain>
    </source>
</reference>